<protein>
    <submittedName>
        <fullName evidence="1">Uncharacterized protein</fullName>
    </submittedName>
</protein>
<evidence type="ECO:0000313" key="2">
    <source>
        <dbReference type="Proteomes" id="UP000663881"/>
    </source>
</evidence>
<reference evidence="1" key="1">
    <citation type="submission" date="2021-02" db="EMBL/GenBank/DDBJ databases">
        <authorList>
            <person name="Nowell W R."/>
        </authorList>
    </citation>
    <scope>NUCLEOTIDE SEQUENCE</scope>
</reference>
<gene>
    <name evidence="1" type="ORF">OKA104_LOCUS43688</name>
</gene>
<proteinExistence type="predicted"/>
<dbReference type="AlphaFoldDB" id="A0A820ER69"/>
<name>A0A820ER69_9BILA</name>
<sequence>MKSNLVDWVITNMLAIQQGSLGHIRHVLKNDL</sequence>
<organism evidence="1 2">
    <name type="scientific">Adineta steineri</name>
    <dbReference type="NCBI Taxonomy" id="433720"/>
    <lineage>
        <taxon>Eukaryota</taxon>
        <taxon>Metazoa</taxon>
        <taxon>Spiralia</taxon>
        <taxon>Gnathifera</taxon>
        <taxon>Rotifera</taxon>
        <taxon>Eurotatoria</taxon>
        <taxon>Bdelloidea</taxon>
        <taxon>Adinetida</taxon>
        <taxon>Adinetidae</taxon>
        <taxon>Adineta</taxon>
    </lineage>
</organism>
<dbReference type="EMBL" id="CAJOAY010012517">
    <property type="protein sequence ID" value="CAF4252708.1"/>
    <property type="molecule type" value="Genomic_DNA"/>
</dbReference>
<feature type="non-terminal residue" evidence="1">
    <location>
        <position position="32"/>
    </location>
</feature>
<comment type="caution">
    <text evidence="1">The sequence shown here is derived from an EMBL/GenBank/DDBJ whole genome shotgun (WGS) entry which is preliminary data.</text>
</comment>
<dbReference type="Proteomes" id="UP000663881">
    <property type="component" value="Unassembled WGS sequence"/>
</dbReference>
<accession>A0A820ER69</accession>
<evidence type="ECO:0000313" key="1">
    <source>
        <dbReference type="EMBL" id="CAF4252708.1"/>
    </source>
</evidence>